<name>A0A918JA61_9ACTN</name>
<feature type="transmembrane region" description="Helical" evidence="2">
    <location>
        <begin position="41"/>
        <end position="63"/>
    </location>
</feature>
<evidence type="ECO:0000256" key="1">
    <source>
        <dbReference type="SAM" id="MobiDB-lite"/>
    </source>
</evidence>
<feature type="region of interest" description="Disordered" evidence="1">
    <location>
        <begin position="69"/>
        <end position="99"/>
    </location>
</feature>
<comment type="caution">
    <text evidence="4">The sequence shown here is derived from an EMBL/GenBank/DDBJ whole genome shotgun (WGS) entry which is preliminary data.</text>
</comment>
<dbReference type="InterPro" id="IPR001478">
    <property type="entry name" value="PDZ"/>
</dbReference>
<keyword evidence="2" id="KW-1133">Transmembrane helix</keyword>
<accession>A0A918JA61</accession>
<keyword evidence="5" id="KW-1185">Reference proteome</keyword>
<evidence type="ECO:0000259" key="3">
    <source>
        <dbReference type="SMART" id="SM00228"/>
    </source>
</evidence>
<dbReference type="AlphaFoldDB" id="A0A918JA61"/>
<evidence type="ECO:0000313" key="4">
    <source>
        <dbReference type="EMBL" id="GGW64348.1"/>
    </source>
</evidence>
<keyword evidence="2" id="KW-0812">Transmembrane</keyword>
<reference evidence="4" key="2">
    <citation type="submission" date="2020-09" db="EMBL/GenBank/DDBJ databases">
        <authorList>
            <person name="Sun Q."/>
            <person name="Ohkuma M."/>
        </authorList>
    </citation>
    <scope>NUCLEOTIDE SEQUENCE</scope>
    <source>
        <strain evidence="4">JCM 4490</strain>
    </source>
</reference>
<feature type="region of interest" description="Disordered" evidence="1">
    <location>
        <begin position="1"/>
        <end position="35"/>
    </location>
</feature>
<dbReference type="Gene3D" id="2.30.42.10">
    <property type="match status" value="1"/>
</dbReference>
<evidence type="ECO:0000313" key="5">
    <source>
        <dbReference type="Proteomes" id="UP000620224"/>
    </source>
</evidence>
<gene>
    <name evidence="4" type="ORF">GCM10010503_46920</name>
</gene>
<dbReference type="InterPro" id="IPR036034">
    <property type="entry name" value="PDZ_sf"/>
</dbReference>
<reference evidence="4" key="1">
    <citation type="journal article" date="2014" name="Int. J. Syst. Evol. Microbiol.">
        <title>Complete genome sequence of Corynebacterium casei LMG S-19264T (=DSM 44701T), isolated from a smear-ripened cheese.</title>
        <authorList>
            <consortium name="US DOE Joint Genome Institute (JGI-PGF)"/>
            <person name="Walter F."/>
            <person name="Albersmeier A."/>
            <person name="Kalinowski J."/>
            <person name="Ruckert C."/>
        </authorList>
    </citation>
    <scope>NUCLEOTIDE SEQUENCE</scope>
    <source>
        <strain evidence="4">JCM 4490</strain>
    </source>
</reference>
<dbReference type="RefSeq" id="WP_190017284.1">
    <property type="nucleotide sequence ID" value="NZ_BMUE01000010.1"/>
</dbReference>
<evidence type="ECO:0000256" key="2">
    <source>
        <dbReference type="SAM" id="Phobius"/>
    </source>
</evidence>
<dbReference type="Pfam" id="PF17820">
    <property type="entry name" value="PDZ_6"/>
    <property type="match status" value="1"/>
</dbReference>
<protein>
    <recommendedName>
        <fullName evidence="3">PDZ domain-containing protein</fullName>
    </recommendedName>
</protein>
<dbReference type="Proteomes" id="UP000620224">
    <property type="component" value="Unassembled WGS sequence"/>
</dbReference>
<dbReference type="SUPFAM" id="SSF50156">
    <property type="entry name" value="PDZ domain-like"/>
    <property type="match status" value="1"/>
</dbReference>
<feature type="domain" description="PDZ" evidence="3">
    <location>
        <begin position="56"/>
        <end position="168"/>
    </location>
</feature>
<sequence>MEQSVLRPKPLPGQVRREGGAPGEVPRPHAAPRRGRLPWRLLPGLVTGAVLVLTGIGIGLGIVGTTPAGTGGPAGPPPPAQRPAPRAAGAAPAPPGATLGVETADAEKAGALVVGVHVPGPGYTAGLVRGDVLLRYGGTLVGDAADLARAVARTRPGGNVLLTVRHASGAYQELTVLPAVTT</sequence>
<dbReference type="InterPro" id="IPR041489">
    <property type="entry name" value="PDZ_6"/>
</dbReference>
<keyword evidence="2" id="KW-0472">Membrane</keyword>
<proteinExistence type="predicted"/>
<dbReference type="SMART" id="SM00228">
    <property type="entry name" value="PDZ"/>
    <property type="match status" value="1"/>
</dbReference>
<dbReference type="EMBL" id="BMUE01000010">
    <property type="protein sequence ID" value="GGW64348.1"/>
    <property type="molecule type" value="Genomic_DNA"/>
</dbReference>
<organism evidence="4 5">
    <name type="scientific">Streptomyces lucensis JCM 4490</name>
    <dbReference type="NCBI Taxonomy" id="1306176"/>
    <lineage>
        <taxon>Bacteria</taxon>
        <taxon>Bacillati</taxon>
        <taxon>Actinomycetota</taxon>
        <taxon>Actinomycetes</taxon>
        <taxon>Kitasatosporales</taxon>
        <taxon>Streptomycetaceae</taxon>
        <taxon>Streptomyces</taxon>
    </lineage>
</organism>